<protein>
    <submittedName>
        <fullName evidence="1">Uncharacterized protein</fullName>
    </submittedName>
</protein>
<evidence type="ECO:0000313" key="1">
    <source>
        <dbReference type="EMBL" id="KAG5304305.1"/>
    </source>
</evidence>
<name>A0A8H7ZAP2_AJECA</name>
<dbReference type="EMBL" id="JAEVHI010000001">
    <property type="protein sequence ID" value="KAG5304305.1"/>
    <property type="molecule type" value="Genomic_DNA"/>
</dbReference>
<dbReference type="VEuPathDB" id="FungiDB:I7I52_02584"/>
<comment type="caution">
    <text evidence="1">The sequence shown here is derived from an EMBL/GenBank/DDBJ whole genome shotgun (WGS) entry which is preliminary data.</text>
</comment>
<evidence type="ECO:0000313" key="2">
    <source>
        <dbReference type="Proteomes" id="UP000670092"/>
    </source>
</evidence>
<sequence>MMSFRGSSSVCKVKLKQGAFHLRAWPGTKDTKTPSLNLLNNILAVFIIFLQWLRNCLNYQAINGQGLTSQPDLNRSQSPQLRSQTRSACSFLLERGAPGGVMALQLCSKWRRNCEETSSAIGM</sequence>
<dbReference type="AlphaFoldDB" id="A0A8H7ZAP2"/>
<reference evidence="1 2" key="1">
    <citation type="submission" date="2021-01" db="EMBL/GenBank/DDBJ databases">
        <title>Chromosome-level genome assembly of a human fungal pathogen reveals clustering of transcriptionally co-regulated genes.</title>
        <authorList>
            <person name="Voorhies M."/>
            <person name="Cohen S."/>
            <person name="Shea T.P."/>
            <person name="Petrus S."/>
            <person name="Munoz J.F."/>
            <person name="Poplawski S."/>
            <person name="Goldman W.E."/>
            <person name="Michael T."/>
            <person name="Cuomo C.A."/>
            <person name="Sil A."/>
            <person name="Beyhan S."/>
        </authorList>
    </citation>
    <scope>NUCLEOTIDE SEQUENCE [LARGE SCALE GENOMIC DNA]</scope>
    <source>
        <strain evidence="1 2">G184AR</strain>
    </source>
</reference>
<organism evidence="1 2">
    <name type="scientific">Ajellomyces capsulatus</name>
    <name type="common">Darling's disease fungus</name>
    <name type="synonym">Histoplasma capsulatum</name>
    <dbReference type="NCBI Taxonomy" id="5037"/>
    <lineage>
        <taxon>Eukaryota</taxon>
        <taxon>Fungi</taxon>
        <taxon>Dikarya</taxon>
        <taxon>Ascomycota</taxon>
        <taxon>Pezizomycotina</taxon>
        <taxon>Eurotiomycetes</taxon>
        <taxon>Eurotiomycetidae</taxon>
        <taxon>Onygenales</taxon>
        <taxon>Ajellomycetaceae</taxon>
        <taxon>Histoplasma</taxon>
    </lineage>
</organism>
<proteinExistence type="predicted"/>
<accession>A0A8H7ZAP2</accession>
<gene>
    <name evidence="1" type="ORF">I7I52_02584</name>
</gene>
<dbReference type="Proteomes" id="UP000670092">
    <property type="component" value="Unassembled WGS sequence"/>
</dbReference>